<keyword evidence="1" id="KW-1133">Transmembrane helix</keyword>
<keyword evidence="1" id="KW-0472">Membrane</keyword>
<feature type="transmembrane region" description="Helical" evidence="1">
    <location>
        <begin position="93"/>
        <end position="117"/>
    </location>
</feature>
<dbReference type="EMBL" id="JBHUGI010000032">
    <property type="protein sequence ID" value="MFD1928913.1"/>
    <property type="molecule type" value="Genomic_DNA"/>
</dbReference>
<comment type="caution">
    <text evidence="2">The sequence shown here is derived from an EMBL/GenBank/DDBJ whole genome shotgun (WGS) entry which is preliminary data.</text>
</comment>
<proteinExistence type="predicted"/>
<evidence type="ECO:0000256" key="1">
    <source>
        <dbReference type="SAM" id="Phobius"/>
    </source>
</evidence>
<feature type="transmembrane region" description="Helical" evidence="1">
    <location>
        <begin position="53"/>
        <end position="72"/>
    </location>
</feature>
<protein>
    <submittedName>
        <fullName evidence="2">Uncharacterized protein</fullName>
    </submittedName>
</protein>
<reference evidence="3" key="1">
    <citation type="journal article" date="2019" name="Int. J. Syst. Evol. Microbiol.">
        <title>The Global Catalogue of Microorganisms (GCM) 10K type strain sequencing project: providing services to taxonomists for standard genome sequencing and annotation.</title>
        <authorList>
            <consortium name="The Broad Institute Genomics Platform"/>
            <consortium name="The Broad Institute Genome Sequencing Center for Infectious Disease"/>
            <person name="Wu L."/>
            <person name="Ma J."/>
        </authorList>
    </citation>
    <scope>NUCLEOTIDE SEQUENCE [LARGE SCALE GENOMIC DNA]</scope>
    <source>
        <strain evidence="3">CGMCC 4.7177</strain>
    </source>
</reference>
<accession>A0ABW4SI00</accession>
<evidence type="ECO:0000313" key="3">
    <source>
        <dbReference type="Proteomes" id="UP001597218"/>
    </source>
</evidence>
<keyword evidence="3" id="KW-1185">Reference proteome</keyword>
<keyword evidence="1" id="KW-0812">Transmembrane</keyword>
<evidence type="ECO:0000313" key="2">
    <source>
        <dbReference type="EMBL" id="MFD1928913.1"/>
    </source>
</evidence>
<name>A0ABW4SI00_9BACL</name>
<dbReference type="RefSeq" id="WP_381538601.1">
    <property type="nucleotide sequence ID" value="NZ_JBHUGI010000032.1"/>
</dbReference>
<dbReference type="Proteomes" id="UP001597218">
    <property type="component" value="Unassembled WGS sequence"/>
</dbReference>
<feature type="transmembrane region" description="Helical" evidence="1">
    <location>
        <begin position="16"/>
        <end position="41"/>
    </location>
</feature>
<organism evidence="2 3">
    <name type="scientific">Sporosarcina siberiensis</name>
    <dbReference type="NCBI Taxonomy" id="1365606"/>
    <lineage>
        <taxon>Bacteria</taxon>
        <taxon>Bacillati</taxon>
        <taxon>Bacillota</taxon>
        <taxon>Bacilli</taxon>
        <taxon>Bacillales</taxon>
        <taxon>Caryophanaceae</taxon>
        <taxon>Sporosarcina</taxon>
    </lineage>
</organism>
<sequence>MSYYCNSYLNVLKRNYMLVIIAAVLLVVTFFIWAGIPVFFIGGAVAGLTTSQFLVNLCISLSVAIIFSLYFLPINLKVAQDIADTKKRSTYNSFIRIEIVWIVVITAILQIILSIVIQ</sequence>
<gene>
    <name evidence="2" type="ORF">ACFSFY_12800</name>
</gene>